<name>A0A0C6FQ27_9HYPH</name>
<dbReference type="PATRIC" id="fig|270351.10.peg.7589"/>
<dbReference type="EMBL" id="AP014708">
    <property type="protein sequence ID" value="BAQ50398.1"/>
    <property type="molecule type" value="Genomic_DNA"/>
</dbReference>
<organism evidence="1 2">
    <name type="scientific">Methylobacterium aquaticum</name>
    <dbReference type="NCBI Taxonomy" id="270351"/>
    <lineage>
        <taxon>Bacteria</taxon>
        <taxon>Pseudomonadati</taxon>
        <taxon>Pseudomonadota</taxon>
        <taxon>Alphaproteobacteria</taxon>
        <taxon>Hyphomicrobiales</taxon>
        <taxon>Methylobacteriaceae</taxon>
        <taxon>Methylobacterium</taxon>
    </lineage>
</organism>
<dbReference type="SUPFAM" id="SSF56300">
    <property type="entry name" value="Metallo-dependent phosphatases"/>
    <property type="match status" value="1"/>
</dbReference>
<accession>A0A0C6FQ27</accession>
<evidence type="ECO:0008006" key="3">
    <source>
        <dbReference type="Google" id="ProtNLM"/>
    </source>
</evidence>
<dbReference type="InterPro" id="IPR029052">
    <property type="entry name" value="Metallo-depent_PP-like"/>
</dbReference>
<protein>
    <recommendedName>
        <fullName evidence="3">Calcineurin-like phosphoesterase domain-containing protein</fullName>
    </recommendedName>
</protein>
<reference evidence="1 2" key="1">
    <citation type="journal article" date="2015" name="Genome Announc.">
        <title>Complete Genome Sequence of Methylobacterium aquaticum Strain 22A, Isolated from Racomitrium japonicum Moss.</title>
        <authorList>
            <person name="Tani A."/>
            <person name="Ogura Y."/>
            <person name="Hayashi T."/>
            <person name="Kimbara K."/>
        </authorList>
    </citation>
    <scope>NUCLEOTIDE SEQUENCE [LARGE SCALE GENOMIC DNA]</scope>
    <source>
        <strain evidence="1 2">MA-22A</strain>
        <plasmid evidence="2">Plasmid pMaq22A_4p DNA</plasmid>
    </source>
</reference>
<dbReference type="KEGG" id="maqu:Maq22A_4p60220"/>
<gene>
    <name evidence="1" type="ORF">Maq22A_4p60220</name>
</gene>
<evidence type="ECO:0000313" key="1">
    <source>
        <dbReference type="EMBL" id="BAQ50398.1"/>
    </source>
</evidence>
<dbReference type="RefSeq" id="WP_244533790.1">
    <property type="nucleotide sequence ID" value="NZ_AP014708.1"/>
</dbReference>
<reference evidence="2" key="2">
    <citation type="submission" date="2015-01" db="EMBL/GenBank/DDBJ databases">
        <title>Complete genome sequence of Methylobacterium aquaticum strain 22A.</title>
        <authorList>
            <person name="Tani A."/>
            <person name="Ogura Y."/>
            <person name="Hayashi T."/>
        </authorList>
    </citation>
    <scope>NUCLEOTIDE SEQUENCE [LARGE SCALE GENOMIC DNA]</scope>
    <source>
        <strain evidence="2">MA-22A</strain>
        <plasmid evidence="2">Plasmid pMaq22A_4p DNA</plasmid>
    </source>
</reference>
<proteinExistence type="predicted"/>
<evidence type="ECO:0000313" key="2">
    <source>
        <dbReference type="Proteomes" id="UP000061432"/>
    </source>
</evidence>
<sequence length="465" mass="49946">MATRINKKKAKAEIAAVEAHLRAGAPALPTGHGARDPLAVTLAARDLGVDLSSLRRRIGSPLVKGTHARDHRLSVDWSLAAVGRTAAEVVAMAERGELGTDPVMPGFAIRQVATQRGADGETEREWIKQGRAPGPAAPLPAGHVVKGVSRLVDGEGRTLAEWVKTREGLTPADMVAAIREAFADIGPGAAPVPQPPALRDDLLTLIPAGDWHIGMFAWGAETGGPNWDLKLAERVIGRAVEDVIARAPASAHAVILGGGDLLHSDTQENRTARSGNALQVDGRYQKVLMTAARLMVRTVDAALCRHGHVTVRVLPGNHDEHASVAIAYFLLAWYRAEPRVTVDVDPSLFWWHRFGAVMLGATHGHSVKIGEMPAIMAHRRAVDWGLTRHRYVHGFHLHHHAKFATEGAGVICEIHQSPVPQDAWHAGAGFLSGRSLQAITYHRRFGEVSRARVALLDGEAESEAA</sequence>
<dbReference type="Proteomes" id="UP000061432">
    <property type="component" value="Plasmid pMaq22A_4p"/>
</dbReference>
<dbReference type="AlphaFoldDB" id="A0A0C6FQ27"/>
<keyword evidence="1" id="KW-0614">Plasmid</keyword>
<geneLocation type="plasmid" evidence="2">
    <name>pMaq22A_4p DNA</name>
</geneLocation>